<dbReference type="CDD" id="cd02513">
    <property type="entry name" value="CMP-NeuAc_Synthase"/>
    <property type="match status" value="1"/>
</dbReference>
<dbReference type="Pfam" id="PF02348">
    <property type="entry name" value="CTP_transf_3"/>
    <property type="match status" value="1"/>
</dbReference>
<dbReference type="InterPro" id="IPR003329">
    <property type="entry name" value="Cytidylyl_trans"/>
</dbReference>
<protein>
    <recommendedName>
        <fullName evidence="2">Acylneuraminate cytidylyltransferase</fullName>
    </recommendedName>
</protein>
<evidence type="ECO:0008006" key="2">
    <source>
        <dbReference type="Google" id="ProtNLM"/>
    </source>
</evidence>
<dbReference type="GO" id="GO:0008781">
    <property type="term" value="F:N-acylneuraminate cytidylyltransferase activity"/>
    <property type="evidence" value="ECO:0007669"/>
    <property type="project" value="TreeGrafter"/>
</dbReference>
<organism evidence="1">
    <name type="scientific">marine metagenome</name>
    <dbReference type="NCBI Taxonomy" id="408172"/>
    <lineage>
        <taxon>unclassified sequences</taxon>
        <taxon>metagenomes</taxon>
        <taxon>ecological metagenomes</taxon>
    </lineage>
</organism>
<accession>A0A382Z0M0</accession>
<name>A0A382Z0M0_9ZZZZ</name>
<dbReference type="InterPro" id="IPR050793">
    <property type="entry name" value="CMP-NeuNAc_synthase"/>
</dbReference>
<dbReference type="PANTHER" id="PTHR21485:SF6">
    <property type="entry name" value="N-ACYLNEURAMINATE CYTIDYLYLTRANSFERASE-RELATED"/>
    <property type="match status" value="1"/>
</dbReference>
<dbReference type="AlphaFoldDB" id="A0A382Z0M0"/>
<reference evidence="1" key="1">
    <citation type="submission" date="2018-05" db="EMBL/GenBank/DDBJ databases">
        <authorList>
            <person name="Lanie J.A."/>
            <person name="Ng W.-L."/>
            <person name="Kazmierczak K.M."/>
            <person name="Andrzejewski T.M."/>
            <person name="Davidsen T.M."/>
            <person name="Wayne K.J."/>
            <person name="Tettelin H."/>
            <person name="Glass J.I."/>
            <person name="Rusch D."/>
            <person name="Podicherti R."/>
            <person name="Tsui H.-C.T."/>
            <person name="Winkler M.E."/>
        </authorList>
    </citation>
    <scope>NUCLEOTIDE SEQUENCE</scope>
</reference>
<feature type="non-terminal residue" evidence="1">
    <location>
        <position position="1"/>
    </location>
</feature>
<proteinExistence type="predicted"/>
<dbReference type="EMBL" id="UINC01179943">
    <property type="protein sequence ID" value="SVD88880.1"/>
    <property type="molecule type" value="Genomic_DNA"/>
</dbReference>
<gene>
    <name evidence="1" type="ORF">METZ01_LOCUS441734</name>
</gene>
<sequence>SYIDRVIVDTDSEEIAKIARENGAEVPFLRPAELAQDASQVIDNIIYTLNKLKQDEGYDPTHVIILQTTSPLREVEDINQCWDLMQRSNATTVLTVCSTHPRLYHLTKDNDIALVNGTEAASTNIQDWPPGYILNGCFVYIIEIKALLKEQRVITERTKAVVCDKWRSVDLDTPEDWRLAELLYQNKEVLTNQIKN</sequence>
<dbReference type="InterPro" id="IPR029044">
    <property type="entry name" value="Nucleotide-diphossugar_trans"/>
</dbReference>
<dbReference type="Gene3D" id="3.90.550.10">
    <property type="entry name" value="Spore Coat Polysaccharide Biosynthesis Protein SpsA, Chain A"/>
    <property type="match status" value="1"/>
</dbReference>
<evidence type="ECO:0000313" key="1">
    <source>
        <dbReference type="EMBL" id="SVD88880.1"/>
    </source>
</evidence>
<dbReference type="PANTHER" id="PTHR21485">
    <property type="entry name" value="HAD SUPERFAMILY MEMBERS CMAS AND KDSC"/>
    <property type="match status" value="1"/>
</dbReference>
<dbReference type="SUPFAM" id="SSF53448">
    <property type="entry name" value="Nucleotide-diphospho-sugar transferases"/>
    <property type="match status" value="1"/>
</dbReference>